<evidence type="ECO:0000256" key="1">
    <source>
        <dbReference type="ARBA" id="ARBA00006987"/>
    </source>
</evidence>
<dbReference type="InterPro" id="IPR042100">
    <property type="entry name" value="Bug_dom1"/>
</dbReference>
<dbReference type="SUPFAM" id="SSF53850">
    <property type="entry name" value="Periplasmic binding protein-like II"/>
    <property type="match status" value="1"/>
</dbReference>
<dbReference type="RefSeq" id="WP_088605565.1">
    <property type="nucleotide sequence ID" value="NZ_NJIH01000014.1"/>
</dbReference>
<comment type="similarity">
    <text evidence="1">Belongs to the UPF0065 (bug) family.</text>
</comment>
<keyword evidence="2" id="KW-0732">Signal</keyword>
<dbReference type="Gene3D" id="3.40.190.150">
    <property type="entry name" value="Bordetella uptake gene, domain 1"/>
    <property type="match status" value="1"/>
</dbReference>
<dbReference type="AlphaFoldDB" id="A0A225M091"/>
<dbReference type="CDD" id="cd13578">
    <property type="entry name" value="PBP2_Bug27"/>
    <property type="match status" value="1"/>
</dbReference>
<feature type="chain" id="PRO_5013121497" description="Tripartite tricarboxylate transporter substrate binding protein" evidence="2">
    <location>
        <begin position="25"/>
        <end position="326"/>
    </location>
</feature>
<dbReference type="Gene3D" id="3.40.190.10">
    <property type="entry name" value="Periplasmic binding protein-like II"/>
    <property type="match status" value="1"/>
</dbReference>
<dbReference type="PANTHER" id="PTHR42928:SF5">
    <property type="entry name" value="BLR1237 PROTEIN"/>
    <property type="match status" value="1"/>
</dbReference>
<keyword evidence="4" id="KW-1185">Reference proteome</keyword>
<name>A0A225M091_9BURK</name>
<dbReference type="Proteomes" id="UP000214603">
    <property type="component" value="Unassembled WGS sequence"/>
</dbReference>
<evidence type="ECO:0000313" key="4">
    <source>
        <dbReference type="Proteomes" id="UP000214603"/>
    </source>
</evidence>
<dbReference type="Pfam" id="PF03401">
    <property type="entry name" value="TctC"/>
    <property type="match status" value="1"/>
</dbReference>
<sequence>MKRWKLVLTSLMAATYLGSGCAQAQGAGDYPNHPIRIIVPFGAGGVTDVLARVLGKEIGKDFGQPVVVENVVGATSIIGTHKVARAEPDGYTLLLTSNAFTINPALRKSLPFDPIKDFTPITLLAASPNMLVVRSDSPYDTVAKYIAAAKAAPGKITFAFSGIGTSLHIAGEQFSLITGTRYNAIPYAASNQSIQAVIGGQTDSSWSAVNSALPFVQNKRLKALAIATDKRSSFVPDVPTFSELGIKGMKSETWLALLGPAHLPQPIAIKLDTELKKLLARPDIMEKIVSLGAEPVGTELDKFGAQIREEIAMYQKIVKSAGITPN</sequence>
<dbReference type="EMBL" id="NJIH01000014">
    <property type="protein sequence ID" value="OWT54817.1"/>
    <property type="molecule type" value="Genomic_DNA"/>
</dbReference>
<proteinExistence type="inferred from homology"/>
<dbReference type="PIRSF" id="PIRSF017082">
    <property type="entry name" value="YflP"/>
    <property type="match status" value="1"/>
</dbReference>
<dbReference type="OrthoDB" id="8678477at2"/>
<dbReference type="PANTHER" id="PTHR42928">
    <property type="entry name" value="TRICARBOXYLATE-BINDING PROTEIN"/>
    <property type="match status" value="1"/>
</dbReference>
<evidence type="ECO:0008006" key="5">
    <source>
        <dbReference type="Google" id="ProtNLM"/>
    </source>
</evidence>
<evidence type="ECO:0000313" key="3">
    <source>
        <dbReference type="EMBL" id="OWT54817.1"/>
    </source>
</evidence>
<protein>
    <recommendedName>
        <fullName evidence="5">Tripartite tricarboxylate transporter substrate binding protein</fullName>
    </recommendedName>
</protein>
<gene>
    <name evidence="3" type="ORF">CEY11_21940</name>
</gene>
<comment type="caution">
    <text evidence="3">The sequence shown here is derived from an EMBL/GenBank/DDBJ whole genome shotgun (WGS) entry which is preliminary data.</text>
</comment>
<accession>A0A225M091</accession>
<reference evidence="4" key="1">
    <citation type="submission" date="2017-06" db="EMBL/GenBank/DDBJ databases">
        <title>Herbaspirillum phytohormonus sp. nov., isolated from the root nodule of Robinia pseudoacacia in lead-zinc mine.</title>
        <authorList>
            <person name="Fan M."/>
            <person name="Lin Y."/>
        </authorList>
    </citation>
    <scope>NUCLEOTIDE SEQUENCE [LARGE SCALE GENOMIC DNA]</scope>
    <source>
        <strain evidence="4">SC-089</strain>
    </source>
</reference>
<dbReference type="PROSITE" id="PS51257">
    <property type="entry name" value="PROKAR_LIPOPROTEIN"/>
    <property type="match status" value="1"/>
</dbReference>
<feature type="signal peptide" evidence="2">
    <location>
        <begin position="1"/>
        <end position="24"/>
    </location>
</feature>
<evidence type="ECO:0000256" key="2">
    <source>
        <dbReference type="SAM" id="SignalP"/>
    </source>
</evidence>
<organism evidence="3 4">
    <name type="scientific">Candidimonas nitroreducens</name>
    <dbReference type="NCBI Taxonomy" id="683354"/>
    <lineage>
        <taxon>Bacteria</taxon>
        <taxon>Pseudomonadati</taxon>
        <taxon>Pseudomonadota</taxon>
        <taxon>Betaproteobacteria</taxon>
        <taxon>Burkholderiales</taxon>
        <taxon>Alcaligenaceae</taxon>
        <taxon>Candidimonas</taxon>
    </lineage>
</organism>
<dbReference type="InterPro" id="IPR005064">
    <property type="entry name" value="BUG"/>
</dbReference>